<keyword evidence="3" id="KW-1185">Reference proteome</keyword>
<organism evidence="2 3">
    <name type="scientific">Prorocentrum cordatum</name>
    <dbReference type="NCBI Taxonomy" id="2364126"/>
    <lineage>
        <taxon>Eukaryota</taxon>
        <taxon>Sar</taxon>
        <taxon>Alveolata</taxon>
        <taxon>Dinophyceae</taxon>
        <taxon>Prorocentrales</taxon>
        <taxon>Prorocentraceae</taxon>
        <taxon>Prorocentrum</taxon>
    </lineage>
</organism>
<evidence type="ECO:0008006" key="4">
    <source>
        <dbReference type="Google" id="ProtNLM"/>
    </source>
</evidence>
<feature type="region of interest" description="Disordered" evidence="1">
    <location>
        <begin position="1"/>
        <end position="27"/>
    </location>
</feature>
<name>A0ABN9XMC4_9DINO</name>
<feature type="non-terminal residue" evidence="2">
    <location>
        <position position="1"/>
    </location>
</feature>
<proteinExistence type="predicted"/>
<reference evidence="2" key="1">
    <citation type="submission" date="2023-10" db="EMBL/GenBank/DDBJ databases">
        <authorList>
            <person name="Chen Y."/>
            <person name="Shah S."/>
            <person name="Dougan E. K."/>
            <person name="Thang M."/>
            <person name="Chan C."/>
        </authorList>
    </citation>
    <scope>NUCLEOTIDE SEQUENCE [LARGE SCALE GENOMIC DNA]</scope>
</reference>
<dbReference type="InterPro" id="IPR016197">
    <property type="entry name" value="Chromo-like_dom_sf"/>
</dbReference>
<comment type="caution">
    <text evidence="2">The sequence shown here is derived from an EMBL/GenBank/DDBJ whole genome shotgun (WGS) entry which is preliminary data.</text>
</comment>
<dbReference type="InterPro" id="IPR036034">
    <property type="entry name" value="PDZ_sf"/>
</dbReference>
<dbReference type="SUPFAM" id="SSF63748">
    <property type="entry name" value="Tudor/PWWP/MBT"/>
    <property type="match status" value="1"/>
</dbReference>
<protein>
    <recommendedName>
        <fullName evidence="4">PDZ domain-containing protein</fullName>
    </recommendedName>
</protein>
<accession>A0ABN9XMC4</accession>
<evidence type="ECO:0000313" key="2">
    <source>
        <dbReference type="EMBL" id="CAK0899395.1"/>
    </source>
</evidence>
<evidence type="ECO:0000256" key="1">
    <source>
        <dbReference type="SAM" id="MobiDB-lite"/>
    </source>
</evidence>
<dbReference type="SUPFAM" id="SSF50156">
    <property type="entry name" value="PDZ domain-like"/>
    <property type="match status" value="1"/>
</dbReference>
<gene>
    <name evidence="2" type="ORF">PCOR1329_LOCUS76913</name>
</gene>
<dbReference type="EMBL" id="CAUYUJ010020599">
    <property type="protein sequence ID" value="CAK0899395.1"/>
    <property type="molecule type" value="Genomic_DNA"/>
</dbReference>
<dbReference type="Gene3D" id="2.30.42.10">
    <property type="match status" value="1"/>
</dbReference>
<feature type="region of interest" description="Disordered" evidence="1">
    <location>
        <begin position="155"/>
        <end position="174"/>
    </location>
</feature>
<dbReference type="SUPFAM" id="SSF54160">
    <property type="entry name" value="Chromo domain-like"/>
    <property type="match status" value="1"/>
</dbReference>
<sequence length="531" mass="56465">PPPRGPRPAWRCARRARSAPPPPFGPLPALRRARRACSARRCRRHRRTGQRRAWCCGSAWRGSGARGASACAWASTSSRPLKGSIFEPPIVVTGVDTAEARALGWRVGDVILEANGRKVRNKDELRGELTEALPSVLFLVARLAGGVHAGHPCAPASRGAGPARRRQAGCEAGPRGAVGGQLGARGARASAASGGGCPLLRAGGAATEVRSEVRHGGPGEIEGEVLLRSPTRIDADESRVLHKGAAGRGGIGEGAVCVGARVSVRSGHGRPLSCTVVEIEGDRAKVHYDGSGGLEGEWLLKSSLRINQEEAEIPHVEGATRDGVHEQVARVGTQASVTRLEEQWLPCTVVGGENDRVIAHCGGSSGFEHELVRKSSTRSNPKEADIPLAEVSRRDDVGDRFFDFVGAEISVTSGQGYQLPCTVVEVEEDRVKVHYDGFGEFRDEWLPKSSTRINTNKDDTSLTDGGFGDGIDVQVHFAFIGAKLSVMSGKGYPLPATVVGVEGNKVKVHYDGFGDFRDEWIPAVSERISPQ</sequence>
<dbReference type="Gene3D" id="2.30.30.140">
    <property type="match status" value="3"/>
</dbReference>
<evidence type="ECO:0000313" key="3">
    <source>
        <dbReference type="Proteomes" id="UP001189429"/>
    </source>
</evidence>
<dbReference type="Proteomes" id="UP001189429">
    <property type="component" value="Unassembled WGS sequence"/>
</dbReference>